<organism evidence="2 3">
    <name type="scientific">Knufia obscura</name>
    <dbReference type="NCBI Taxonomy" id="1635080"/>
    <lineage>
        <taxon>Eukaryota</taxon>
        <taxon>Fungi</taxon>
        <taxon>Dikarya</taxon>
        <taxon>Ascomycota</taxon>
        <taxon>Pezizomycotina</taxon>
        <taxon>Eurotiomycetes</taxon>
        <taxon>Chaetothyriomycetidae</taxon>
        <taxon>Chaetothyriales</taxon>
        <taxon>Trichomeriaceae</taxon>
        <taxon>Knufia</taxon>
    </lineage>
</organism>
<evidence type="ECO:0000313" key="2">
    <source>
        <dbReference type="EMBL" id="KAK5939782.1"/>
    </source>
</evidence>
<feature type="region of interest" description="Disordered" evidence="1">
    <location>
        <begin position="1"/>
        <end position="20"/>
    </location>
</feature>
<dbReference type="RefSeq" id="XP_064727872.1">
    <property type="nucleotide sequence ID" value="XM_064876565.1"/>
</dbReference>
<dbReference type="Proteomes" id="UP001334248">
    <property type="component" value="Unassembled WGS sequence"/>
</dbReference>
<proteinExistence type="predicted"/>
<evidence type="ECO:0000313" key="3">
    <source>
        <dbReference type="Proteomes" id="UP001334248"/>
    </source>
</evidence>
<evidence type="ECO:0000256" key="1">
    <source>
        <dbReference type="SAM" id="MobiDB-lite"/>
    </source>
</evidence>
<protein>
    <submittedName>
        <fullName evidence="2">Uncharacterized protein</fullName>
    </submittedName>
</protein>
<comment type="caution">
    <text evidence="2">The sequence shown here is derived from an EMBL/GenBank/DDBJ whole genome shotgun (WGS) entry which is preliminary data.</text>
</comment>
<name>A0ABR0RGM2_9EURO</name>
<dbReference type="GeneID" id="90001613"/>
<dbReference type="EMBL" id="JAVHJV010000010">
    <property type="protein sequence ID" value="KAK5939782.1"/>
    <property type="molecule type" value="Genomic_DNA"/>
</dbReference>
<reference evidence="2 3" key="1">
    <citation type="journal article" date="2023" name="Res Sq">
        <title>Genomic and morphological characterization of Knufia obscura isolated from the Mars 2020 spacecraft assembly facility.</title>
        <authorList>
            <person name="Chander A.M."/>
            <person name="Teixeira M.M."/>
            <person name="Singh N.K."/>
            <person name="Williams M.P."/>
            <person name="Parker C.W."/>
            <person name="Leo P."/>
            <person name="Stajich J.E."/>
            <person name="Torok T."/>
            <person name="Tighe S."/>
            <person name="Mason C.E."/>
            <person name="Venkateswaran K."/>
        </authorList>
    </citation>
    <scope>NUCLEOTIDE SEQUENCE [LARGE SCALE GENOMIC DNA]</scope>
    <source>
        <strain evidence="2 3">CCFEE 5817</strain>
    </source>
</reference>
<accession>A0ABR0RGM2</accession>
<keyword evidence="3" id="KW-1185">Reference proteome</keyword>
<gene>
    <name evidence="2" type="ORF">PMZ80_008164</name>
</gene>
<sequence length="246" mass="27629">MANLNSDAKPATSLPFRFQDPPQELQDKMYEKHHENVQLKAVARPALIGPNNNIHQRPLTFEGLPSLSIELVNRKVSNDSRKVRDKVWPRTMEIGGSLVDEEELMTLGTSSYAWLHKNIERMEVSPGAASASTWVDLSKAFINLRYFKFRKHACHSWSGADSTTTVQTLVRNASSSFVLAATHAAYFEDTMLRELAVELKRKFGSEFEVIVEAGGSWVSIGGEKVAETVSEHRNMRDMPTTYANQC</sequence>